<evidence type="ECO:0000256" key="5">
    <source>
        <dbReference type="ARBA" id="ARBA00023004"/>
    </source>
</evidence>
<evidence type="ECO:0000256" key="6">
    <source>
        <dbReference type="ARBA" id="ARBA00023033"/>
    </source>
</evidence>
<dbReference type="EMBL" id="X69786">
    <property type="protein sequence ID" value="CAA49441.1"/>
    <property type="molecule type" value="mRNA"/>
</dbReference>
<evidence type="ECO:0000256" key="1">
    <source>
        <dbReference type="ARBA" id="ARBA00010617"/>
    </source>
</evidence>
<dbReference type="InterPro" id="IPR036396">
    <property type="entry name" value="Cyt_P450_sf"/>
</dbReference>
<name>Q08575_CATRO</name>
<evidence type="ECO:0000256" key="4">
    <source>
        <dbReference type="ARBA" id="ARBA00023002"/>
    </source>
</evidence>
<sequence>MCPGISFGIPNIELPLALLLFHFNWNLPAGHVLDMEEAMGLTATRKNHLWLVATPIKKCLNLLSKLHNLDNMFSLDSNKV</sequence>
<reference evidence="7" key="1">
    <citation type="submission" date="1992-12" db="EMBL/GenBank/DDBJ databases">
        <authorList>
            <person name="Meijer A.H."/>
        </authorList>
    </citation>
    <scope>NUCLEOTIDE SEQUENCE</scope>
</reference>
<dbReference type="AlphaFoldDB" id="Q08575"/>
<keyword evidence="4" id="KW-0560">Oxidoreductase</keyword>
<keyword evidence="2" id="KW-0349">Heme</keyword>
<dbReference type="SUPFAM" id="SSF48264">
    <property type="entry name" value="Cytochrome P450"/>
    <property type="match status" value="1"/>
</dbReference>
<dbReference type="GO" id="GO:0016705">
    <property type="term" value="F:oxidoreductase activity, acting on paired donors, with incorporation or reduction of molecular oxygen"/>
    <property type="evidence" value="ECO:0007669"/>
    <property type="project" value="InterPro"/>
</dbReference>
<organism evidence="7">
    <name type="scientific">Catharanthus roseus</name>
    <name type="common">Madagascar periwinkle</name>
    <name type="synonym">Vinca rosea</name>
    <dbReference type="NCBI Taxonomy" id="4058"/>
    <lineage>
        <taxon>Eukaryota</taxon>
        <taxon>Viridiplantae</taxon>
        <taxon>Streptophyta</taxon>
        <taxon>Embryophyta</taxon>
        <taxon>Tracheophyta</taxon>
        <taxon>Spermatophyta</taxon>
        <taxon>Magnoliopsida</taxon>
        <taxon>eudicotyledons</taxon>
        <taxon>Gunneridae</taxon>
        <taxon>Pentapetalae</taxon>
        <taxon>asterids</taxon>
        <taxon>lamiids</taxon>
        <taxon>Gentianales</taxon>
        <taxon>Apocynaceae</taxon>
        <taxon>Rauvolfioideae</taxon>
        <taxon>Vinceae</taxon>
        <taxon>Catharanthinae</taxon>
        <taxon>Catharanthus</taxon>
    </lineage>
</organism>
<feature type="non-terminal residue" evidence="7">
    <location>
        <position position="1"/>
    </location>
</feature>
<evidence type="ECO:0000256" key="3">
    <source>
        <dbReference type="ARBA" id="ARBA00022723"/>
    </source>
</evidence>
<comment type="similarity">
    <text evidence="1">Belongs to the cytochrome P450 family.</text>
</comment>
<dbReference type="PANTHER" id="PTHR47953">
    <property type="entry name" value="OS08G0105600 PROTEIN"/>
    <property type="match status" value="1"/>
</dbReference>
<dbReference type="GO" id="GO:0004497">
    <property type="term" value="F:monooxygenase activity"/>
    <property type="evidence" value="ECO:0007669"/>
    <property type="project" value="UniProtKB-KW"/>
</dbReference>
<proteinExistence type="evidence at transcript level"/>
<dbReference type="PIR" id="S35179">
    <property type="entry name" value="S35179"/>
</dbReference>
<evidence type="ECO:0000313" key="7">
    <source>
        <dbReference type="EMBL" id="CAA49441.1"/>
    </source>
</evidence>
<evidence type="ECO:0000256" key="2">
    <source>
        <dbReference type="ARBA" id="ARBA00022617"/>
    </source>
</evidence>
<protein>
    <submittedName>
        <fullName evidence="7">Cytochrome P450</fullName>
    </submittedName>
</protein>
<dbReference type="PANTHER" id="PTHR47953:SF1">
    <property type="entry name" value="CYTOCHROME P450 71A9"/>
    <property type="match status" value="1"/>
</dbReference>
<keyword evidence="5" id="KW-0408">Iron</keyword>
<dbReference type="InterPro" id="IPR052306">
    <property type="entry name" value="CYP450_71D"/>
</dbReference>
<accession>Q08575</accession>
<keyword evidence="3" id="KW-0479">Metal-binding</keyword>
<gene>
    <name evidence="7" type="primary">P450CR14</name>
</gene>
<dbReference type="GO" id="GO:0005506">
    <property type="term" value="F:iron ion binding"/>
    <property type="evidence" value="ECO:0007669"/>
    <property type="project" value="InterPro"/>
</dbReference>
<reference evidence="7" key="2">
    <citation type="journal article" date="1993" name="Plant Mol. Biol.">
        <title>Isolation of cytochrome P-450 cDNA clones from the higher plant Catharanthus roseus by a PCR strategy.</title>
        <authorList>
            <person name="Meijer A.H."/>
            <person name="Souer E."/>
            <person name="Verpoorte R."/>
            <person name="Hoge J.H.C."/>
        </authorList>
    </citation>
    <scope>NUCLEOTIDE SEQUENCE</scope>
</reference>
<dbReference type="GO" id="GO:0020037">
    <property type="term" value="F:heme binding"/>
    <property type="evidence" value="ECO:0007669"/>
    <property type="project" value="InterPro"/>
</dbReference>
<keyword evidence="6" id="KW-0503">Monooxygenase</keyword>